<organism evidence="1 2">
    <name type="scientific">Phocaeicola coprophilus</name>
    <dbReference type="NCBI Taxonomy" id="387090"/>
    <lineage>
        <taxon>Bacteria</taxon>
        <taxon>Pseudomonadati</taxon>
        <taxon>Bacteroidota</taxon>
        <taxon>Bacteroidia</taxon>
        <taxon>Bacteroidales</taxon>
        <taxon>Bacteroidaceae</taxon>
        <taxon>Phocaeicola</taxon>
    </lineage>
</organism>
<accession>A0A413SZU0</accession>
<protein>
    <submittedName>
        <fullName evidence="1">Uncharacterized protein</fullName>
    </submittedName>
</protein>
<dbReference type="Proteomes" id="UP000283855">
    <property type="component" value="Unassembled WGS sequence"/>
</dbReference>
<reference evidence="1 2" key="1">
    <citation type="submission" date="2018-08" db="EMBL/GenBank/DDBJ databases">
        <title>A genome reference for cultivated species of the human gut microbiota.</title>
        <authorList>
            <person name="Zou Y."/>
            <person name="Xue W."/>
            <person name="Luo G."/>
        </authorList>
    </citation>
    <scope>NUCLEOTIDE SEQUENCE [LARGE SCALE GENOMIC DNA]</scope>
    <source>
        <strain evidence="1 2">AM42-38</strain>
    </source>
</reference>
<dbReference type="EMBL" id="QSFT01000014">
    <property type="protein sequence ID" value="RHA75696.1"/>
    <property type="molecule type" value="Genomic_DNA"/>
</dbReference>
<name>A0A413SZU0_9BACT</name>
<sequence length="78" mass="8798">MDKQGFINYTSSFSPTGPGKAGNYAKAIDILNDIFSNVSIKDYPAHNIPKGWVKYSADFHIRNNVLSLFFLFASIFLY</sequence>
<dbReference type="AlphaFoldDB" id="A0A413SZU0"/>
<dbReference type="RefSeq" id="WP_008139758.1">
    <property type="nucleotide sequence ID" value="NZ_CABJGD010000014.1"/>
</dbReference>
<evidence type="ECO:0000313" key="2">
    <source>
        <dbReference type="Proteomes" id="UP000283855"/>
    </source>
</evidence>
<comment type="caution">
    <text evidence="1">The sequence shown here is derived from an EMBL/GenBank/DDBJ whole genome shotgun (WGS) entry which is preliminary data.</text>
</comment>
<gene>
    <name evidence="1" type="ORF">DW921_07765</name>
</gene>
<evidence type="ECO:0000313" key="1">
    <source>
        <dbReference type="EMBL" id="RHA75696.1"/>
    </source>
</evidence>
<proteinExistence type="predicted"/>
<dbReference type="GeneID" id="78404648"/>